<sequence>MLSHSLTSIASSPITNGDLSSGRALLTVWFYDRGSPNLPCSRKLVVSNAPISWYSVGYVAVFTGLEDPL</sequence>
<reference evidence="2 3" key="1">
    <citation type="submission" date="2014-04" db="EMBL/GenBank/DDBJ databases">
        <authorList>
            <consortium name="DOE Joint Genome Institute"/>
            <person name="Kuo A."/>
            <person name="Ruytinx J."/>
            <person name="Rineau F."/>
            <person name="Colpaert J."/>
            <person name="Kohler A."/>
            <person name="Nagy L.G."/>
            <person name="Floudas D."/>
            <person name="Copeland A."/>
            <person name="Barry K.W."/>
            <person name="Cichocki N."/>
            <person name="Veneault-Fourrey C."/>
            <person name="LaButti K."/>
            <person name="Lindquist E.A."/>
            <person name="Lipzen A."/>
            <person name="Lundell T."/>
            <person name="Morin E."/>
            <person name="Murat C."/>
            <person name="Sun H."/>
            <person name="Tunlid A."/>
            <person name="Henrissat B."/>
            <person name="Grigoriev I.V."/>
            <person name="Hibbett D.S."/>
            <person name="Martin F."/>
            <person name="Nordberg H.P."/>
            <person name="Cantor M.N."/>
            <person name="Hua S.X."/>
        </authorList>
    </citation>
    <scope>NUCLEOTIDE SEQUENCE [LARGE SCALE GENOMIC DNA]</scope>
    <source>
        <strain evidence="2 3">UH-Slu-Lm8-n1</strain>
    </source>
</reference>
<proteinExistence type="predicted"/>
<gene>
    <name evidence="2" type="ORF">CY34DRAFT_804904</name>
</gene>
<keyword evidence="3" id="KW-1185">Reference proteome</keyword>
<dbReference type="HOGENOM" id="CLU_2783013_0_0_1"/>
<dbReference type="InParanoid" id="A0A0D0B7X0"/>
<feature type="region of interest" description="Disordered" evidence="1">
    <location>
        <begin position="1"/>
        <end position="20"/>
    </location>
</feature>
<evidence type="ECO:0000313" key="2">
    <source>
        <dbReference type="EMBL" id="KIK42477.1"/>
    </source>
</evidence>
<name>A0A0D0B7X0_9AGAM</name>
<dbReference type="EMBL" id="KN835238">
    <property type="protein sequence ID" value="KIK42477.1"/>
    <property type="molecule type" value="Genomic_DNA"/>
</dbReference>
<evidence type="ECO:0000313" key="3">
    <source>
        <dbReference type="Proteomes" id="UP000054485"/>
    </source>
</evidence>
<organism evidence="2 3">
    <name type="scientific">Suillus luteus UH-Slu-Lm8-n1</name>
    <dbReference type="NCBI Taxonomy" id="930992"/>
    <lineage>
        <taxon>Eukaryota</taxon>
        <taxon>Fungi</taxon>
        <taxon>Dikarya</taxon>
        <taxon>Basidiomycota</taxon>
        <taxon>Agaricomycotina</taxon>
        <taxon>Agaricomycetes</taxon>
        <taxon>Agaricomycetidae</taxon>
        <taxon>Boletales</taxon>
        <taxon>Suillineae</taxon>
        <taxon>Suillaceae</taxon>
        <taxon>Suillus</taxon>
    </lineage>
</organism>
<protein>
    <submittedName>
        <fullName evidence="2">Uncharacterized protein</fullName>
    </submittedName>
</protein>
<dbReference type="AlphaFoldDB" id="A0A0D0B7X0"/>
<dbReference type="Proteomes" id="UP000054485">
    <property type="component" value="Unassembled WGS sequence"/>
</dbReference>
<accession>A0A0D0B7X0</accession>
<reference evidence="3" key="2">
    <citation type="submission" date="2015-01" db="EMBL/GenBank/DDBJ databases">
        <title>Evolutionary Origins and Diversification of the Mycorrhizal Mutualists.</title>
        <authorList>
            <consortium name="DOE Joint Genome Institute"/>
            <consortium name="Mycorrhizal Genomics Consortium"/>
            <person name="Kohler A."/>
            <person name="Kuo A."/>
            <person name="Nagy L.G."/>
            <person name="Floudas D."/>
            <person name="Copeland A."/>
            <person name="Barry K.W."/>
            <person name="Cichocki N."/>
            <person name="Veneault-Fourrey C."/>
            <person name="LaButti K."/>
            <person name="Lindquist E.A."/>
            <person name="Lipzen A."/>
            <person name="Lundell T."/>
            <person name="Morin E."/>
            <person name="Murat C."/>
            <person name="Riley R."/>
            <person name="Ohm R."/>
            <person name="Sun H."/>
            <person name="Tunlid A."/>
            <person name="Henrissat B."/>
            <person name="Grigoriev I.V."/>
            <person name="Hibbett D.S."/>
            <person name="Martin F."/>
        </authorList>
    </citation>
    <scope>NUCLEOTIDE SEQUENCE [LARGE SCALE GENOMIC DNA]</scope>
    <source>
        <strain evidence="3">UH-Slu-Lm8-n1</strain>
    </source>
</reference>
<feature type="compositionally biased region" description="Polar residues" evidence="1">
    <location>
        <begin position="1"/>
        <end position="19"/>
    </location>
</feature>
<evidence type="ECO:0000256" key="1">
    <source>
        <dbReference type="SAM" id="MobiDB-lite"/>
    </source>
</evidence>
<feature type="non-terminal residue" evidence="2">
    <location>
        <position position="69"/>
    </location>
</feature>